<evidence type="ECO:0000313" key="1">
    <source>
        <dbReference type="Proteomes" id="UP000887574"/>
    </source>
</evidence>
<accession>A0A915D338</accession>
<keyword evidence="1" id="KW-1185">Reference proteome</keyword>
<sequence>MKELCDYIKPEDELRTIFPYFASNYSKLVTSIPFLLLSLNDNATKSANWLKRSYWNASQSRNEPDASNLLQ</sequence>
<dbReference type="Proteomes" id="UP000887574">
    <property type="component" value="Unplaced"/>
</dbReference>
<organism evidence="1 2">
    <name type="scientific">Ditylenchus dipsaci</name>
    <dbReference type="NCBI Taxonomy" id="166011"/>
    <lineage>
        <taxon>Eukaryota</taxon>
        <taxon>Metazoa</taxon>
        <taxon>Ecdysozoa</taxon>
        <taxon>Nematoda</taxon>
        <taxon>Chromadorea</taxon>
        <taxon>Rhabditida</taxon>
        <taxon>Tylenchina</taxon>
        <taxon>Tylenchomorpha</taxon>
        <taxon>Sphaerularioidea</taxon>
        <taxon>Anguinidae</taxon>
        <taxon>Anguininae</taxon>
        <taxon>Ditylenchus</taxon>
    </lineage>
</organism>
<name>A0A915D338_9BILA</name>
<reference evidence="2" key="1">
    <citation type="submission" date="2022-11" db="UniProtKB">
        <authorList>
            <consortium name="WormBaseParasite"/>
        </authorList>
    </citation>
    <scope>IDENTIFICATION</scope>
</reference>
<dbReference type="WBParaSite" id="jg1491">
    <property type="protein sequence ID" value="jg1491"/>
    <property type="gene ID" value="jg1491"/>
</dbReference>
<dbReference type="AlphaFoldDB" id="A0A915D338"/>
<protein>
    <submittedName>
        <fullName evidence="2">Uncharacterized protein</fullName>
    </submittedName>
</protein>
<evidence type="ECO:0000313" key="2">
    <source>
        <dbReference type="WBParaSite" id="jg1491"/>
    </source>
</evidence>
<proteinExistence type="predicted"/>